<comment type="caution">
    <text evidence="1">The sequence shown here is derived from an EMBL/GenBank/DDBJ whole genome shotgun (WGS) entry which is preliminary data.</text>
</comment>
<organism evidence="1 2">
    <name type="scientific">Brassica cretica</name>
    <name type="common">Mustard</name>
    <dbReference type="NCBI Taxonomy" id="69181"/>
    <lineage>
        <taxon>Eukaryota</taxon>
        <taxon>Viridiplantae</taxon>
        <taxon>Streptophyta</taxon>
        <taxon>Embryophyta</taxon>
        <taxon>Tracheophyta</taxon>
        <taxon>Spermatophyta</taxon>
        <taxon>Magnoliopsida</taxon>
        <taxon>eudicotyledons</taxon>
        <taxon>Gunneridae</taxon>
        <taxon>Pentapetalae</taxon>
        <taxon>rosids</taxon>
        <taxon>malvids</taxon>
        <taxon>Brassicales</taxon>
        <taxon>Brassicaceae</taxon>
        <taxon>Brassiceae</taxon>
        <taxon>Brassica</taxon>
    </lineage>
</organism>
<evidence type="ECO:0000313" key="1">
    <source>
        <dbReference type="EMBL" id="KAF3578382.1"/>
    </source>
</evidence>
<keyword evidence="2" id="KW-1185">Reference proteome</keyword>
<evidence type="ECO:0000313" key="2">
    <source>
        <dbReference type="Proteomes" id="UP000266723"/>
    </source>
</evidence>
<sequence length="69" mass="7699">MQQKMDARSRNAVVATLDFRIGEFFDTLLRKSSHNWPAPPKSIDGDVFESFVIAEEGKISCYASSVVTC</sequence>
<proteinExistence type="predicted"/>
<accession>A0ABQ7DLA3</accession>
<gene>
    <name evidence="1" type="ORF">DY000_02035531</name>
</gene>
<protein>
    <submittedName>
        <fullName evidence="1">Uncharacterized protein</fullName>
    </submittedName>
</protein>
<dbReference type="Proteomes" id="UP000266723">
    <property type="component" value="Unassembled WGS sequence"/>
</dbReference>
<dbReference type="EMBL" id="QGKV02000649">
    <property type="protein sequence ID" value="KAF3578382.1"/>
    <property type="molecule type" value="Genomic_DNA"/>
</dbReference>
<name>A0ABQ7DLA3_BRACR</name>
<reference evidence="1 2" key="1">
    <citation type="journal article" date="2020" name="BMC Genomics">
        <title>Intraspecific diversification of the crop wild relative Brassica cretica Lam. using demographic model selection.</title>
        <authorList>
            <person name="Kioukis A."/>
            <person name="Michalopoulou V.A."/>
            <person name="Briers L."/>
            <person name="Pirintsos S."/>
            <person name="Studholme D.J."/>
            <person name="Pavlidis P."/>
            <person name="Sarris P.F."/>
        </authorList>
    </citation>
    <scope>NUCLEOTIDE SEQUENCE [LARGE SCALE GENOMIC DNA]</scope>
    <source>
        <strain evidence="2">cv. PFS-1207/04</strain>
    </source>
</reference>